<evidence type="ECO:0000259" key="8">
    <source>
        <dbReference type="PROSITE" id="PS51366"/>
    </source>
</evidence>
<keyword evidence="4" id="KW-0507">mRNA processing</keyword>
<feature type="compositionally biased region" description="Acidic residues" evidence="7">
    <location>
        <begin position="618"/>
        <end position="637"/>
    </location>
</feature>
<dbReference type="EMBL" id="QPFP01000019">
    <property type="protein sequence ID" value="TEB31418.1"/>
    <property type="molecule type" value="Genomic_DNA"/>
</dbReference>
<dbReference type="STRING" id="71717.A0A4Y7TBW3"/>
<comment type="subcellular location">
    <subcellularLocation>
        <location evidence="2">Nucleus</location>
    </subcellularLocation>
</comment>
<reference evidence="9 10" key="1">
    <citation type="journal article" date="2019" name="Nat. Ecol. Evol.">
        <title>Megaphylogeny resolves global patterns of mushroom evolution.</title>
        <authorList>
            <person name="Varga T."/>
            <person name="Krizsan K."/>
            <person name="Foldi C."/>
            <person name="Dima B."/>
            <person name="Sanchez-Garcia M."/>
            <person name="Sanchez-Ramirez S."/>
            <person name="Szollosi G.J."/>
            <person name="Szarkandi J.G."/>
            <person name="Papp V."/>
            <person name="Albert L."/>
            <person name="Andreopoulos W."/>
            <person name="Angelini C."/>
            <person name="Antonin V."/>
            <person name="Barry K.W."/>
            <person name="Bougher N.L."/>
            <person name="Buchanan P."/>
            <person name="Buyck B."/>
            <person name="Bense V."/>
            <person name="Catcheside P."/>
            <person name="Chovatia M."/>
            <person name="Cooper J."/>
            <person name="Damon W."/>
            <person name="Desjardin D."/>
            <person name="Finy P."/>
            <person name="Geml J."/>
            <person name="Haridas S."/>
            <person name="Hughes K."/>
            <person name="Justo A."/>
            <person name="Karasinski D."/>
            <person name="Kautmanova I."/>
            <person name="Kiss B."/>
            <person name="Kocsube S."/>
            <person name="Kotiranta H."/>
            <person name="LaButti K.M."/>
            <person name="Lechner B.E."/>
            <person name="Liimatainen K."/>
            <person name="Lipzen A."/>
            <person name="Lukacs Z."/>
            <person name="Mihaltcheva S."/>
            <person name="Morgado L.N."/>
            <person name="Niskanen T."/>
            <person name="Noordeloos M.E."/>
            <person name="Ohm R.A."/>
            <person name="Ortiz-Santana B."/>
            <person name="Ovrebo C."/>
            <person name="Racz N."/>
            <person name="Riley R."/>
            <person name="Savchenko A."/>
            <person name="Shiryaev A."/>
            <person name="Soop K."/>
            <person name="Spirin V."/>
            <person name="Szebenyi C."/>
            <person name="Tomsovsky M."/>
            <person name="Tulloss R.E."/>
            <person name="Uehling J."/>
            <person name="Grigoriev I.V."/>
            <person name="Vagvolgyi C."/>
            <person name="Papp T."/>
            <person name="Martin F.M."/>
            <person name="Miettinen O."/>
            <person name="Hibbett D.S."/>
            <person name="Nagy L.G."/>
        </authorList>
    </citation>
    <scope>NUCLEOTIDE SEQUENCE [LARGE SCALE GENOMIC DNA]</scope>
    <source>
        <strain evidence="9 10">FP101781</strain>
    </source>
</reference>
<feature type="region of interest" description="Disordered" evidence="7">
    <location>
        <begin position="363"/>
        <end position="396"/>
    </location>
</feature>
<evidence type="ECO:0000313" key="9">
    <source>
        <dbReference type="EMBL" id="TEB31418.1"/>
    </source>
</evidence>
<dbReference type="GO" id="GO:0003723">
    <property type="term" value="F:RNA binding"/>
    <property type="evidence" value="ECO:0007669"/>
    <property type="project" value="InterPro"/>
</dbReference>
<dbReference type="GO" id="GO:0071013">
    <property type="term" value="C:catalytic step 2 spliceosome"/>
    <property type="evidence" value="ECO:0007669"/>
    <property type="project" value="TreeGrafter"/>
</dbReference>
<evidence type="ECO:0000256" key="1">
    <source>
        <dbReference type="ARBA" id="ARBA00003777"/>
    </source>
</evidence>
<feature type="compositionally biased region" description="Basic residues" evidence="7">
    <location>
        <begin position="657"/>
        <end position="680"/>
    </location>
</feature>
<dbReference type="SMART" id="SM00543">
    <property type="entry name" value="MIF4G"/>
    <property type="match status" value="1"/>
</dbReference>
<dbReference type="Pfam" id="PF02854">
    <property type="entry name" value="MIF4G"/>
    <property type="match status" value="1"/>
</dbReference>
<proteinExistence type="inferred from homology"/>
<feature type="compositionally biased region" description="Basic and acidic residues" evidence="7">
    <location>
        <begin position="779"/>
        <end position="806"/>
    </location>
</feature>
<keyword evidence="6" id="KW-0539">Nucleus</keyword>
<gene>
    <name evidence="9" type="ORF">FA13DRAFT_1663700</name>
</gene>
<comment type="similarity">
    <text evidence="3">Belongs to the CWC22 family.</text>
</comment>
<dbReference type="PROSITE" id="PS51366">
    <property type="entry name" value="MI"/>
    <property type="match status" value="1"/>
</dbReference>
<comment type="function">
    <text evidence="1">Involved in pre-mRNA splicing.</text>
</comment>
<evidence type="ECO:0000256" key="6">
    <source>
        <dbReference type="ARBA" id="ARBA00023242"/>
    </source>
</evidence>
<sequence>MPSVDTMDVDTSSQQKRKRYALSHSSLLALTNRTRSPSQDSGNAPPSTRRRSQSPPNGAPSKEVAKPDNFDPKAEFARLLGNGTRSGGVYMPPARLRALQEAAGTSDKASPEYQRLSWDALRKSITGIVNRVNIANIKQIIPELFNENLVRGRGLFARSIMKAQAASLPFTPVFAGVVAVVNTKLPQVGELLLIRLISQFRRAFKRNDKIVCHSTTTFVAHLVNQAVAHEIIALQILVLLLERPTDDAIEIAVGFMREVGAFLAENSPKANATVYERFRAVLNEGNISQRVQYMIEVLMQVRKDKYKDNPVIPEGLDLVEEDEQITHQIQLEESLPVEEGLNIFKFDPNFLEHEEKYKGIRAEILGEDSDEESGSDTDSSDEESDDDQVVPDKEGIEDKTGTNLVNLRRTIYLTIMNALNYEEAVHKLLKIQLQEGEEIELVNMIIECCSQERSYSTFYGLVGERFSRLNRVWTDCFEQAFNTYYETIHRYETNRLRNIARFFGHLFASDAISWARFECIKMNEDDTTSSSRIFVKILMTELMESMGLAALKERFQDPEIKHACAGMFPMDVPKNTRFSINYFTSINLGVLTEDMREWLKNAPKLIMEQRRAMLEAESSSDSDSDSDSDSSDSDSDSDSSVSTSESDSSGRSPSRTPPRRRRRSHSRASSLHSRRPKRRGGRDDSSHRSRSRSRTPPKQRGGDREPLRSLPRRRSPDGDRDLRARNRSPPRAGGRRDDRDRDGRDMWERGQREGGEDARAPPPRRADEPGRYRRPSPTGRDRDIERERGGGRGGDKYRERENGDRRPHGRSPSPPARDGKGKERERDRGYGGRGGRGGSREPPPHLRRARSPQPFVAKAGGEPPEFGDRERDRGYERRR</sequence>
<accession>A0A4Y7TBW3</accession>
<evidence type="ECO:0000256" key="3">
    <source>
        <dbReference type="ARBA" id="ARBA00006856"/>
    </source>
</evidence>
<feature type="compositionally biased region" description="Basic and acidic residues" evidence="7">
    <location>
        <begin position="866"/>
        <end position="879"/>
    </location>
</feature>
<feature type="domain" description="MI" evidence="8">
    <location>
        <begin position="406"/>
        <end position="522"/>
    </location>
</feature>
<feature type="compositionally biased region" description="Low complexity" evidence="7">
    <location>
        <begin position="638"/>
        <end position="654"/>
    </location>
</feature>
<name>A0A4Y7TBW3_COPMI</name>
<feature type="compositionally biased region" description="Basic and acidic residues" evidence="7">
    <location>
        <begin position="714"/>
        <end position="724"/>
    </location>
</feature>
<dbReference type="InterPro" id="IPR050781">
    <property type="entry name" value="CWC22_splicing_factor"/>
</dbReference>
<evidence type="ECO:0000313" key="10">
    <source>
        <dbReference type="Proteomes" id="UP000298030"/>
    </source>
</evidence>
<protein>
    <submittedName>
        <fullName evidence="9">MIF4G-domain-containing protein</fullName>
    </submittedName>
</protein>
<dbReference type="OrthoDB" id="1924287at2759"/>
<feature type="region of interest" description="Disordered" evidence="7">
    <location>
        <begin position="1"/>
        <end position="71"/>
    </location>
</feature>
<feature type="compositionally biased region" description="Basic residues" evidence="7">
    <location>
        <begin position="688"/>
        <end position="697"/>
    </location>
</feature>
<comment type="caution">
    <text evidence="9">The sequence shown here is derived from an EMBL/GenBank/DDBJ whole genome shotgun (WGS) entry which is preliminary data.</text>
</comment>
<dbReference type="PANTHER" id="PTHR18034">
    <property type="entry name" value="CELL CYCLE CONTROL PROTEIN CWF22-RELATED"/>
    <property type="match status" value="1"/>
</dbReference>
<dbReference type="Gene3D" id="1.25.40.180">
    <property type="match status" value="1"/>
</dbReference>
<dbReference type="SMART" id="SM00544">
    <property type="entry name" value="MA3"/>
    <property type="match status" value="1"/>
</dbReference>
<dbReference type="FunFam" id="1.25.40.180:FF:000004">
    <property type="entry name" value="pre-mRNA-splicing factor CWC22 homolog"/>
    <property type="match status" value="1"/>
</dbReference>
<dbReference type="InterPro" id="IPR003891">
    <property type="entry name" value="Initiation_fac_eIF4g_MI"/>
</dbReference>
<dbReference type="Proteomes" id="UP000298030">
    <property type="component" value="Unassembled WGS sequence"/>
</dbReference>
<feature type="compositionally biased region" description="Basic and acidic residues" evidence="7">
    <location>
        <begin position="734"/>
        <end position="771"/>
    </location>
</feature>
<evidence type="ECO:0000256" key="4">
    <source>
        <dbReference type="ARBA" id="ARBA00022664"/>
    </source>
</evidence>
<keyword evidence="10" id="KW-1185">Reference proteome</keyword>
<evidence type="ECO:0000256" key="5">
    <source>
        <dbReference type="ARBA" id="ARBA00023187"/>
    </source>
</evidence>
<dbReference type="PANTHER" id="PTHR18034:SF3">
    <property type="entry name" value="PRE-MRNA-SPLICING FACTOR CWC22 HOMOLOG"/>
    <property type="match status" value="1"/>
</dbReference>
<evidence type="ECO:0000256" key="7">
    <source>
        <dbReference type="SAM" id="MobiDB-lite"/>
    </source>
</evidence>
<feature type="compositionally biased region" description="Acidic residues" evidence="7">
    <location>
        <begin position="365"/>
        <end position="389"/>
    </location>
</feature>
<feature type="compositionally biased region" description="Basic and acidic residues" evidence="7">
    <location>
        <begin position="817"/>
        <end position="830"/>
    </location>
</feature>
<evidence type="ECO:0000256" key="2">
    <source>
        <dbReference type="ARBA" id="ARBA00004123"/>
    </source>
</evidence>
<organism evidence="9 10">
    <name type="scientific">Coprinellus micaceus</name>
    <name type="common">Glistening ink-cap mushroom</name>
    <name type="synonym">Coprinus micaceus</name>
    <dbReference type="NCBI Taxonomy" id="71717"/>
    <lineage>
        <taxon>Eukaryota</taxon>
        <taxon>Fungi</taxon>
        <taxon>Dikarya</taxon>
        <taxon>Basidiomycota</taxon>
        <taxon>Agaricomycotina</taxon>
        <taxon>Agaricomycetes</taxon>
        <taxon>Agaricomycetidae</taxon>
        <taxon>Agaricales</taxon>
        <taxon>Agaricineae</taxon>
        <taxon>Psathyrellaceae</taxon>
        <taxon>Coprinellus</taxon>
    </lineage>
</organism>
<dbReference type="SUPFAM" id="SSF48371">
    <property type="entry name" value="ARM repeat"/>
    <property type="match status" value="1"/>
</dbReference>
<dbReference type="GO" id="GO:0000398">
    <property type="term" value="P:mRNA splicing, via spliceosome"/>
    <property type="evidence" value="ECO:0007669"/>
    <property type="project" value="TreeGrafter"/>
</dbReference>
<feature type="compositionally biased region" description="Polar residues" evidence="7">
    <location>
        <begin position="23"/>
        <end position="44"/>
    </location>
</feature>
<dbReference type="Pfam" id="PF02847">
    <property type="entry name" value="MA3"/>
    <property type="match status" value="1"/>
</dbReference>
<dbReference type="InterPro" id="IPR003890">
    <property type="entry name" value="MIF4G-like_typ-3"/>
</dbReference>
<dbReference type="AlphaFoldDB" id="A0A4Y7TBW3"/>
<dbReference type="InterPro" id="IPR016024">
    <property type="entry name" value="ARM-type_fold"/>
</dbReference>
<feature type="region of interest" description="Disordered" evidence="7">
    <location>
        <begin position="612"/>
        <end position="879"/>
    </location>
</feature>
<keyword evidence="5" id="KW-0508">mRNA splicing</keyword>